<proteinExistence type="predicted"/>
<reference evidence="2" key="2">
    <citation type="submission" date="2020-09" db="EMBL/GenBank/DDBJ databases">
        <authorList>
            <person name="Sun Q."/>
            <person name="Ohkuma M."/>
        </authorList>
    </citation>
    <scope>NUCLEOTIDE SEQUENCE</scope>
    <source>
        <strain evidence="2">JCM 4988</strain>
    </source>
</reference>
<organism evidence="2 3">
    <name type="scientific">Streptomyces inusitatus</name>
    <dbReference type="NCBI Taxonomy" id="68221"/>
    <lineage>
        <taxon>Bacteria</taxon>
        <taxon>Bacillati</taxon>
        <taxon>Actinomycetota</taxon>
        <taxon>Actinomycetes</taxon>
        <taxon>Kitasatosporales</taxon>
        <taxon>Streptomycetaceae</taxon>
        <taxon>Streptomyces</taxon>
    </lineage>
</organism>
<gene>
    <name evidence="2" type="ORF">GCM10010387_15100</name>
</gene>
<feature type="region of interest" description="Disordered" evidence="1">
    <location>
        <begin position="51"/>
        <end position="70"/>
    </location>
</feature>
<comment type="caution">
    <text evidence="2">The sequence shown here is derived from an EMBL/GenBank/DDBJ whole genome shotgun (WGS) entry which is preliminary data.</text>
</comment>
<reference evidence="2" key="1">
    <citation type="journal article" date="2014" name="Int. J. Syst. Evol. Microbiol.">
        <title>Complete genome sequence of Corynebacterium casei LMG S-19264T (=DSM 44701T), isolated from a smear-ripened cheese.</title>
        <authorList>
            <consortium name="US DOE Joint Genome Institute (JGI-PGF)"/>
            <person name="Walter F."/>
            <person name="Albersmeier A."/>
            <person name="Kalinowski J."/>
            <person name="Ruckert C."/>
        </authorList>
    </citation>
    <scope>NUCLEOTIDE SEQUENCE</scope>
    <source>
        <strain evidence="2">JCM 4988</strain>
    </source>
</reference>
<evidence type="ECO:0000313" key="2">
    <source>
        <dbReference type="EMBL" id="GGZ23011.1"/>
    </source>
</evidence>
<accession>A0A918UMS4</accession>
<evidence type="ECO:0000256" key="1">
    <source>
        <dbReference type="SAM" id="MobiDB-lite"/>
    </source>
</evidence>
<dbReference type="AlphaFoldDB" id="A0A918UMS4"/>
<dbReference type="Proteomes" id="UP000630936">
    <property type="component" value="Unassembled WGS sequence"/>
</dbReference>
<feature type="region of interest" description="Disordered" evidence="1">
    <location>
        <begin position="1"/>
        <end position="45"/>
    </location>
</feature>
<name>A0A918UMS4_9ACTN</name>
<dbReference type="EMBL" id="BMWG01000003">
    <property type="protein sequence ID" value="GGZ23011.1"/>
    <property type="molecule type" value="Genomic_DNA"/>
</dbReference>
<protein>
    <submittedName>
        <fullName evidence="2">Uncharacterized protein</fullName>
    </submittedName>
</protein>
<evidence type="ECO:0000313" key="3">
    <source>
        <dbReference type="Proteomes" id="UP000630936"/>
    </source>
</evidence>
<keyword evidence="3" id="KW-1185">Reference proteome</keyword>
<sequence length="70" mass="7132">MQHGGVGDGGEGRPQRGGGLSDSGHVQKGGDRLFPGEKPLFDSGSYGLIPTFDSHMPQPTIRGAPGASVD</sequence>